<sequence length="46" mass="5583">MDPYPDYWGNDWYQTDDVYVDYSSDGYYLYNRRYPGRPGIAINISF</sequence>
<evidence type="ECO:0000313" key="1">
    <source>
        <dbReference type="EMBL" id="XBH16300.1"/>
    </source>
</evidence>
<name>A0AAU7DF77_9BACT</name>
<dbReference type="RefSeq" id="WP_348261529.1">
    <property type="nucleotide sequence ID" value="NZ_CP121196.1"/>
</dbReference>
<organism evidence="1">
    <name type="scientific">Telmatobacter sp. DSM 110680</name>
    <dbReference type="NCBI Taxonomy" id="3036704"/>
    <lineage>
        <taxon>Bacteria</taxon>
        <taxon>Pseudomonadati</taxon>
        <taxon>Acidobacteriota</taxon>
        <taxon>Terriglobia</taxon>
        <taxon>Terriglobales</taxon>
        <taxon>Acidobacteriaceae</taxon>
        <taxon>Telmatobacter</taxon>
    </lineage>
</organism>
<accession>A0AAU7DF77</accession>
<evidence type="ECO:0008006" key="2">
    <source>
        <dbReference type="Google" id="ProtNLM"/>
    </source>
</evidence>
<proteinExistence type="predicted"/>
<dbReference type="AlphaFoldDB" id="A0AAU7DF77"/>
<protein>
    <recommendedName>
        <fullName evidence="2">TonB-dependent receptor</fullName>
    </recommendedName>
</protein>
<reference evidence="1" key="1">
    <citation type="submission" date="2023-03" db="EMBL/GenBank/DDBJ databases">
        <title>Edaphobacter sp.</title>
        <authorList>
            <person name="Huber K.J."/>
            <person name="Papendorf J."/>
            <person name="Pilke C."/>
            <person name="Bunk B."/>
            <person name="Sproeer C."/>
            <person name="Pester M."/>
        </authorList>
    </citation>
    <scope>NUCLEOTIDE SEQUENCE</scope>
    <source>
        <strain evidence="1">DSM 110680</strain>
    </source>
</reference>
<dbReference type="EMBL" id="CP121196">
    <property type="protein sequence ID" value="XBH16300.1"/>
    <property type="molecule type" value="Genomic_DNA"/>
</dbReference>
<gene>
    <name evidence="1" type="ORF">P8935_17210</name>
</gene>